<evidence type="ECO:0000313" key="5">
    <source>
        <dbReference type="Proteomes" id="UP000316726"/>
    </source>
</evidence>
<proteinExistence type="inferred from homology"/>
<dbReference type="EMBL" id="CP031045">
    <property type="protein sequence ID" value="QDZ24205.1"/>
    <property type="molecule type" value="Genomic_DNA"/>
</dbReference>
<dbReference type="STRING" id="1764295.A0A5B8MWZ8"/>
<feature type="domain" description="COMM" evidence="3">
    <location>
        <begin position="15"/>
        <end position="79"/>
    </location>
</feature>
<dbReference type="InterPro" id="IPR017920">
    <property type="entry name" value="COMM"/>
</dbReference>
<gene>
    <name evidence="4" type="ORF">A3770_12p67230</name>
</gene>
<dbReference type="PANTHER" id="PTHR15666">
    <property type="entry name" value="COMM DOMAIN CONTAINING PROTEIN 5"/>
    <property type="match status" value="1"/>
</dbReference>
<dbReference type="PROSITE" id="PS51269">
    <property type="entry name" value="COMM"/>
    <property type="match status" value="1"/>
</dbReference>
<dbReference type="AlphaFoldDB" id="A0A5B8MWZ8"/>
<accession>A0A5B8MWZ8</accession>
<keyword evidence="5" id="KW-1185">Reference proteome</keyword>
<sequence>MSRGEEAKVAPGYPNLKSLRWRVDVTLSTNQTRRVLKPYLLMSVETSKGEHEMFEVTLEQFHKLRYAVSRSLNELLKAEGNDQLQRLKQ</sequence>
<dbReference type="InterPro" id="IPR037357">
    <property type="entry name" value="COMMD5"/>
</dbReference>
<protein>
    <recommendedName>
        <fullName evidence="1">COMM domain-containing protein 5</fullName>
    </recommendedName>
</protein>
<dbReference type="OrthoDB" id="203754at2759"/>
<name>A0A5B8MWZ8_9CHLO</name>
<dbReference type="Pfam" id="PF07258">
    <property type="entry name" value="COMM_domain"/>
    <property type="match status" value="1"/>
</dbReference>
<reference evidence="4 5" key="1">
    <citation type="submission" date="2018-07" db="EMBL/GenBank/DDBJ databases">
        <title>The complete nuclear genome of the prasinophyte Chloropicon primus (CCMP1205).</title>
        <authorList>
            <person name="Pombert J.-F."/>
            <person name="Otis C."/>
            <person name="Turmel M."/>
            <person name="Lemieux C."/>
        </authorList>
    </citation>
    <scope>NUCLEOTIDE SEQUENCE [LARGE SCALE GENOMIC DNA]</scope>
    <source>
        <strain evidence="4 5">CCMP1205</strain>
    </source>
</reference>
<evidence type="ECO:0000259" key="3">
    <source>
        <dbReference type="PROSITE" id="PS51269"/>
    </source>
</evidence>
<evidence type="ECO:0000313" key="4">
    <source>
        <dbReference type="EMBL" id="QDZ24205.1"/>
    </source>
</evidence>
<dbReference type="Proteomes" id="UP000316726">
    <property type="component" value="Chromosome 12"/>
</dbReference>
<dbReference type="PANTHER" id="PTHR15666:SF1">
    <property type="entry name" value="COMM DOMAIN-CONTAINING PROTEIN 5"/>
    <property type="match status" value="1"/>
</dbReference>
<evidence type="ECO:0000256" key="2">
    <source>
        <dbReference type="ARBA" id="ARBA00093452"/>
    </source>
</evidence>
<evidence type="ECO:0000256" key="1">
    <source>
        <dbReference type="ARBA" id="ARBA00016556"/>
    </source>
</evidence>
<comment type="similarity">
    <text evidence="2">Belongs to the COMM domain-containing protein 5 family.</text>
</comment>
<organism evidence="4 5">
    <name type="scientific">Chloropicon primus</name>
    <dbReference type="NCBI Taxonomy" id="1764295"/>
    <lineage>
        <taxon>Eukaryota</taxon>
        <taxon>Viridiplantae</taxon>
        <taxon>Chlorophyta</taxon>
        <taxon>Chloropicophyceae</taxon>
        <taxon>Chloropicales</taxon>
        <taxon>Chloropicaceae</taxon>
        <taxon>Chloropicon</taxon>
    </lineage>
</organism>
<dbReference type="GO" id="GO:0005634">
    <property type="term" value="C:nucleus"/>
    <property type="evidence" value="ECO:0007669"/>
    <property type="project" value="TreeGrafter"/>
</dbReference>